<organism evidence="2 3">
    <name type="scientific">Meganyctiphanes norvegica</name>
    <name type="common">Northern krill</name>
    <name type="synonym">Thysanopoda norvegica</name>
    <dbReference type="NCBI Taxonomy" id="48144"/>
    <lineage>
        <taxon>Eukaryota</taxon>
        <taxon>Metazoa</taxon>
        <taxon>Ecdysozoa</taxon>
        <taxon>Arthropoda</taxon>
        <taxon>Crustacea</taxon>
        <taxon>Multicrustacea</taxon>
        <taxon>Malacostraca</taxon>
        <taxon>Eumalacostraca</taxon>
        <taxon>Eucarida</taxon>
        <taxon>Euphausiacea</taxon>
        <taxon>Euphausiidae</taxon>
        <taxon>Meganyctiphanes</taxon>
    </lineage>
</organism>
<gene>
    <name evidence="2" type="ORF">MNOR_LOCUS3675</name>
</gene>
<dbReference type="InterPro" id="IPR051560">
    <property type="entry name" value="MAM_domain-containing"/>
</dbReference>
<feature type="domain" description="MAM" evidence="1">
    <location>
        <begin position="170"/>
        <end position="311"/>
    </location>
</feature>
<dbReference type="EMBL" id="CAXKWB010001282">
    <property type="protein sequence ID" value="CAL4063830.1"/>
    <property type="molecule type" value="Genomic_DNA"/>
</dbReference>
<sequence length="311" mass="34842">VPVSVNCKFEGNKPCHWSEVKGSLHYEYGINSHIHASNPGHAHYASLTANGTDLDPQYVRIESQRLAPNPAGKHAYCFSFWYYMFGTHAPWLEVRRMKLNNIWGNLTTDYTIWVQNTGMVDIWNEKSIDVVANQGDWKFAVDSLVEASSVGSVAFDDFKIVAGACNSNLANCDFELDLCGWKVDNDLPIKWIRTTALDNIDSPIGYDHTTGTEEGFYLEAKNSADTSIKENNLIAHLTSPIITNNANKQCVTFWFNIGALFDEPKPILRLIQNDYINGDQTTSHIVWSREGDQGTGWILGRSTVSVNDSLQ</sequence>
<comment type="caution">
    <text evidence="2">The sequence shown here is derived from an EMBL/GenBank/DDBJ whole genome shotgun (WGS) entry which is preliminary data.</text>
</comment>
<dbReference type="GO" id="GO:0016020">
    <property type="term" value="C:membrane"/>
    <property type="evidence" value="ECO:0007669"/>
    <property type="project" value="InterPro"/>
</dbReference>
<dbReference type="CDD" id="cd06263">
    <property type="entry name" value="MAM"/>
    <property type="match status" value="1"/>
</dbReference>
<feature type="non-terminal residue" evidence="2">
    <location>
        <position position="311"/>
    </location>
</feature>
<dbReference type="Pfam" id="PF00629">
    <property type="entry name" value="MAM"/>
    <property type="match status" value="2"/>
</dbReference>
<evidence type="ECO:0000313" key="3">
    <source>
        <dbReference type="Proteomes" id="UP001497623"/>
    </source>
</evidence>
<proteinExistence type="predicted"/>
<keyword evidence="3" id="KW-1185">Reference proteome</keyword>
<name>A0AAV2PVI8_MEGNR</name>
<dbReference type="Gene3D" id="2.60.120.200">
    <property type="match status" value="2"/>
</dbReference>
<feature type="domain" description="MAM" evidence="1">
    <location>
        <begin position="5"/>
        <end position="167"/>
    </location>
</feature>
<dbReference type="Proteomes" id="UP001497623">
    <property type="component" value="Unassembled WGS sequence"/>
</dbReference>
<dbReference type="InterPro" id="IPR000998">
    <property type="entry name" value="MAM_dom"/>
</dbReference>
<dbReference type="PROSITE" id="PS50060">
    <property type="entry name" value="MAM_2"/>
    <property type="match status" value="2"/>
</dbReference>
<protein>
    <recommendedName>
        <fullName evidence="1">MAM domain-containing protein</fullName>
    </recommendedName>
</protein>
<dbReference type="InterPro" id="IPR013320">
    <property type="entry name" value="ConA-like_dom_sf"/>
</dbReference>
<reference evidence="2 3" key="1">
    <citation type="submission" date="2024-05" db="EMBL/GenBank/DDBJ databases">
        <authorList>
            <person name="Wallberg A."/>
        </authorList>
    </citation>
    <scope>NUCLEOTIDE SEQUENCE [LARGE SCALE GENOMIC DNA]</scope>
</reference>
<dbReference type="SUPFAM" id="SSF49899">
    <property type="entry name" value="Concanavalin A-like lectins/glucanases"/>
    <property type="match status" value="2"/>
</dbReference>
<evidence type="ECO:0000313" key="2">
    <source>
        <dbReference type="EMBL" id="CAL4063830.1"/>
    </source>
</evidence>
<evidence type="ECO:0000259" key="1">
    <source>
        <dbReference type="PROSITE" id="PS50060"/>
    </source>
</evidence>
<accession>A0AAV2PVI8</accession>
<dbReference type="PANTHER" id="PTHR23282:SF146">
    <property type="entry name" value="RT07201P-RELATED"/>
    <property type="match status" value="1"/>
</dbReference>
<dbReference type="SMART" id="SM00137">
    <property type="entry name" value="MAM"/>
    <property type="match status" value="1"/>
</dbReference>
<dbReference type="AlphaFoldDB" id="A0AAV2PVI8"/>
<dbReference type="PANTHER" id="PTHR23282">
    <property type="entry name" value="APICAL ENDOSOMAL GLYCOPROTEIN PRECURSOR"/>
    <property type="match status" value="1"/>
</dbReference>
<feature type="non-terminal residue" evidence="2">
    <location>
        <position position="1"/>
    </location>
</feature>